<dbReference type="Pfam" id="PF20154">
    <property type="entry name" value="LNT_N"/>
    <property type="match status" value="1"/>
</dbReference>
<evidence type="ECO:0000256" key="4">
    <source>
        <dbReference type="ARBA" id="ARBA00022679"/>
    </source>
</evidence>
<gene>
    <name evidence="9 11" type="primary">lnt</name>
    <name evidence="11" type="ORF">ACFSKX_13880</name>
</gene>
<comment type="subcellular location">
    <subcellularLocation>
        <location evidence="1 9">Cell membrane</location>
        <topology evidence="1 9">Multi-pass membrane protein</topology>
    </subcellularLocation>
</comment>
<dbReference type="EMBL" id="JBHUJD010000019">
    <property type="protein sequence ID" value="MFD2311512.1"/>
    <property type="molecule type" value="Genomic_DNA"/>
</dbReference>
<comment type="similarity">
    <text evidence="2 9">Belongs to the CN hydrolase family. Apolipoprotein N-acyltransferase subfamily.</text>
</comment>
<feature type="transmembrane region" description="Helical" evidence="9">
    <location>
        <begin position="159"/>
        <end position="178"/>
    </location>
</feature>
<feature type="domain" description="CN hydrolase" evidence="10">
    <location>
        <begin position="221"/>
        <end position="472"/>
    </location>
</feature>
<keyword evidence="4 9" id="KW-0808">Transferase</keyword>
<evidence type="ECO:0000256" key="7">
    <source>
        <dbReference type="ARBA" id="ARBA00023136"/>
    </source>
</evidence>
<dbReference type="PROSITE" id="PS50263">
    <property type="entry name" value="CN_HYDROLASE"/>
    <property type="match status" value="1"/>
</dbReference>
<dbReference type="PANTHER" id="PTHR38686:SF1">
    <property type="entry name" value="APOLIPOPROTEIN N-ACYLTRANSFERASE"/>
    <property type="match status" value="1"/>
</dbReference>
<accession>A0ABW5EE10</accession>
<dbReference type="EC" id="2.3.1.269" evidence="9"/>
<comment type="caution">
    <text evidence="11">The sequence shown here is derived from an EMBL/GenBank/DDBJ whole genome shotgun (WGS) entry which is preliminary data.</text>
</comment>
<evidence type="ECO:0000313" key="11">
    <source>
        <dbReference type="EMBL" id="MFD2311512.1"/>
    </source>
</evidence>
<evidence type="ECO:0000256" key="9">
    <source>
        <dbReference type="HAMAP-Rule" id="MF_01148"/>
    </source>
</evidence>
<sequence length="523" mass="57747">MTVGRFTGLVLAAVSGLLLALPYNEASLFLLSWVGFVPLLLAARGASPAHCYFLGLVCGLALYGTGAGWIVTFIRELWSPGLPATIALSLVFWLYSAQLPALLLFCFRWLQRRSGWSELLLFPPLAAIFFAHFPMLFQAQLGESQSAFLVALQGVSLTGVYGLDLVLALVNLLLYRWLASGVDPWRDRIGWCAALLPLAWLGYGTLALNGWDQRIGDWPQKRLGFVQENGPAALERVPQPGHTSSYPRALALSRPLVRAGAELVVWPEAGFDRYFDSRRVAASLRRAADDMDAALLLQGMAWDNRRHYNSAVLLDAAGAERGRYRKRRRVAFGEYLPLLDSFPGAQRRARHWLGDFFSPVSPGPGPARFALGDATLLPLICYEAMFPRLVADAARGGRARELLVILSNNAWFGDSRQPFQHLNASVLRAVENRRPLLHAINNGPSAVILPSGRRLLQSEFGEEAGYWLDVPLPAAVAGGESDSFFTRHPRLLLRALYLLLLAALFRAFLPLERPRPLPGNTFP</sequence>
<dbReference type="Proteomes" id="UP001597425">
    <property type="component" value="Unassembled WGS sequence"/>
</dbReference>
<dbReference type="InterPro" id="IPR003010">
    <property type="entry name" value="C-N_Hydrolase"/>
</dbReference>
<feature type="transmembrane region" description="Helical" evidence="9">
    <location>
        <begin position="30"/>
        <end position="46"/>
    </location>
</feature>
<reference evidence="12" key="1">
    <citation type="journal article" date="2019" name="Int. J. Syst. Evol. Microbiol.">
        <title>The Global Catalogue of Microorganisms (GCM) 10K type strain sequencing project: providing services to taxonomists for standard genome sequencing and annotation.</title>
        <authorList>
            <consortium name="The Broad Institute Genomics Platform"/>
            <consortium name="The Broad Institute Genome Sequencing Center for Infectious Disease"/>
            <person name="Wu L."/>
            <person name="Ma J."/>
        </authorList>
    </citation>
    <scope>NUCLEOTIDE SEQUENCE [LARGE SCALE GENOMIC DNA]</scope>
    <source>
        <strain evidence="12">KCTC 12848</strain>
    </source>
</reference>
<evidence type="ECO:0000256" key="3">
    <source>
        <dbReference type="ARBA" id="ARBA00022475"/>
    </source>
</evidence>
<dbReference type="NCBIfam" id="TIGR00546">
    <property type="entry name" value="lnt"/>
    <property type="match status" value="1"/>
</dbReference>
<keyword evidence="5 9" id="KW-0812">Transmembrane</keyword>
<evidence type="ECO:0000256" key="8">
    <source>
        <dbReference type="ARBA" id="ARBA00023315"/>
    </source>
</evidence>
<evidence type="ECO:0000259" key="10">
    <source>
        <dbReference type="PROSITE" id="PS50263"/>
    </source>
</evidence>
<evidence type="ECO:0000256" key="5">
    <source>
        <dbReference type="ARBA" id="ARBA00022692"/>
    </source>
</evidence>
<keyword evidence="7 9" id="KW-0472">Membrane</keyword>
<dbReference type="RefSeq" id="WP_265722281.1">
    <property type="nucleotide sequence ID" value="NZ_JAPIVK010000021.1"/>
</dbReference>
<comment type="pathway">
    <text evidence="9">Protein modification; lipoprotein biosynthesis (N-acyl transfer).</text>
</comment>
<dbReference type="Gene3D" id="3.60.110.10">
    <property type="entry name" value="Carbon-nitrogen hydrolase"/>
    <property type="match status" value="1"/>
</dbReference>
<organism evidence="11 12">
    <name type="scientific">Microbulbifer halophilus</name>
    <dbReference type="NCBI Taxonomy" id="453963"/>
    <lineage>
        <taxon>Bacteria</taxon>
        <taxon>Pseudomonadati</taxon>
        <taxon>Pseudomonadota</taxon>
        <taxon>Gammaproteobacteria</taxon>
        <taxon>Cellvibrionales</taxon>
        <taxon>Microbulbiferaceae</taxon>
        <taxon>Microbulbifer</taxon>
    </lineage>
</organism>
<dbReference type="InterPro" id="IPR036526">
    <property type="entry name" value="C-N_Hydrolase_sf"/>
</dbReference>
<feature type="transmembrane region" description="Helical" evidence="9">
    <location>
        <begin position="53"/>
        <end position="74"/>
    </location>
</feature>
<evidence type="ECO:0000256" key="2">
    <source>
        <dbReference type="ARBA" id="ARBA00010065"/>
    </source>
</evidence>
<feature type="transmembrane region" description="Helical" evidence="9">
    <location>
        <begin position="491"/>
        <end position="509"/>
    </location>
</feature>
<keyword evidence="6 9" id="KW-1133">Transmembrane helix</keyword>
<keyword evidence="8 9" id="KW-0012">Acyltransferase</keyword>
<proteinExistence type="inferred from homology"/>
<evidence type="ECO:0000256" key="6">
    <source>
        <dbReference type="ARBA" id="ARBA00022989"/>
    </source>
</evidence>
<keyword evidence="12" id="KW-1185">Reference proteome</keyword>
<feature type="transmembrane region" description="Helical" evidence="9">
    <location>
        <begin position="86"/>
        <end position="107"/>
    </location>
</feature>
<dbReference type="Pfam" id="PF00795">
    <property type="entry name" value="CN_hydrolase"/>
    <property type="match status" value="1"/>
</dbReference>
<comment type="catalytic activity">
    <reaction evidence="9">
        <text>N-terminal S-1,2-diacyl-sn-glyceryl-L-cysteinyl-[lipoprotein] + a glycerophospholipid = N-acyl-S-1,2-diacyl-sn-glyceryl-L-cysteinyl-[lipoprotein] + a 2-acyl-sn-glycero-3-phospholipid + H(+)</text>
        <dbReference type="Rhea" id="RHEA:48228"/>
        <dbReference type="Rhea" id="RHEA-COMP:14681"/>
        <dbReference type="Rhea" id="RHEA-COMP:14684"/>
        <dbReference type="ChEBI" id="CHEBI:15378"/>
        <dbReference type="ChEBI" id="CHEBI:136912"/>
        <dbReference type="ChEBI" id="CHEBI:140656"/>
        <dbReference type="ChEBI" id="CHEBI:140657"/>
        <dbReference type="ChEBI" id="CHEBI:140660"/>
        <dbReference type="EC" id="2.3.1.269"/>
    </reaction>
</comment>
<evidence type="ECO:0000313" key="12">
    <source>
        <dbReference type="Proteomes" id="UP001597425"/>
    </source>
</evidence>
<feature type="transmembrane region" description="Helical" evidence="9">
    <location>
        <begin position="119"/>
        <end position="139"/>
    </location>
</feature>
<comment type="function">
    <text evidence="9">Catalyzes the phospholipid dependent N-acylation of the N-terminal cysteine of apolipoprotein, the last step in lipoprotein maturation.</text>
</comment>
<dbReference type="SUPFAM" id="SSF56317">
    <property type="entry name" value="Carbon-nitrogen hydrolase"/>
    <property type="match status" value="1"/>
</dbReference>
<dbReference type="InterPro" id="IPR004563">
    <property type="entry name" value="Apolipo_AcylTrfase"/>
</dbReference>
<dbReference type="HAMAP" id="MF_01148">
    <property type="entry name" value="Lnt"/>
    <property type="match status" value="1"/>
</dbReference>
<protein>
    <recommendedName>
        <fullName evidence="9">Apolipoprotein N-acyltransferase</fullName>
        <shortName evidence="9">ALP N-acyltransferase</shortName>
        <ecNumber evidence="9">2.3.1.269</ecNumber>
    </recommendedName>
</protein>
<name>A0ABW5EE10_9GAMM</name>
<keyword evidence="3 9" id="KW-1003">Cell membrane</keyword>
<evidence type="ECO:0000256" key="1">
    <source>
        <dbReference type="ARBA" id="ARBA00004651"/>
    </source>
</evidence>
<dbReference type="GO" id="GO:0016746">
    <property type="term" value="F:acyltransferase activity"/>
    <property type="evidence" value="ECO:0007669"/>
    <property type="project" value="UniProtKB-KW"/>
</dbReference>
<dbReference type="PANTHER" id="PTHR38686">
    <property type="entry name" value="APOLIPOPROTEIN N-ACYLTRANSFERASE"/>
    <property type="match status" value="1"/>
</dbReference>
<dbReference type="InterPro" id="IPR045378">
    <property type="entry name" value="LNT_N"/>
</dbReference>
<dbReference type="CDD" id="cd07571">
    <property type="entry name" value="ALP_N-acyl_transferase"/>
    <property type="match status" value="1"/>
</dbReference>